<keyword evidence="3" id="KW-0964">Secreted</keyword>
<feature type="non-terminal residue" evidence="6">
    <location>
        <position position="1"/>
    </location>
</feature>
<sequence length="103" mass="11249">VAMCSKAILALLVYGIIMHCSVYCSPAAGLQYPALRDGHRHRRRRLPGLPHPAAAGSRASPLIPGLFPPPRHADGIFNKAYRKLLGQLSARKYLHSLMAKRVG</sequence>
<dbReference type="GO" id="GO:0016521">
    <property type="term" value="F:pituitary adenylate cyclase activating polypeptide activity"/>
    <property type="evidence" value="ECO:0007669"/>
    <property type="project" value="TreeGrafter"/>
</dbReference>
<dbReference type="Pfam" id="PF00123">
    <property type="entry name" value="Hormone_2"/>
    <property type="match status" value="1"/>
</dbReference>
<dbReference type="GO" id="GO:0043204">
    <property type="term" value="C:perikaryon"/>
    <property type="evidence" value="ECO:0007669"/>
    <property type="project" value="TreeGrafter"/>
</dbReference>
<dbReference type="GO" id="GO:0043005">
    <property type="term" value="C:neuron projection"/>
    <property type="evidence" value="ECO:0007669"/>
    <property type="project" value="TreeGrafter"/>
</dbReference>
<dbReference type="InterPro" id="IPR000532">
    <property type="entry name" value="Glucagon_GIP_secretin_VIP"/>
</dbReference>
<evidence type="ECO:0000256" key="1">
    <source>
        <dbReference type="ARBA" id="ARBA00004613"/>
    </source>
</evidence>
<evidence type="ECO:0000259" key="5">
    <source>
        <dbReference type="PROSITE" id="PS00260"/>
    </source>
</evidence>
<dbReference type="GO" id="GO:0007218">
    <property type="term" value="P:neuropeptide signaling pathway"/>
    <property type="evidence" value="ECO:0007669"/>
    <property type="project" value="TreeGrafter"/>
</dbReference>
<dbReference type="InterPro" id="IPR046963">
    <property type="entry name" value="VIP/GHRH-like"/>
</dbReference>
<dbReference type="GO" id="GO:0031175">
    <property type="term" value="P:neuron projection development"/>
    <property type="evidence" value="ECO:0007669"/>
    <property type="project" value="TreeGrafter"/>
</dbReference>
<feature type="signal peptide" evidence="4">
    <location>
        <begin position="1"/>
        <end position="24"/>
    </location>
</feature>
<dbReference type="GO" id="GO:0051428">
    <property type="term" value="F:peptide hormone receptor binding"/>
    <property type="evidence" value="ECO:0007669"/>
    <property type="project" value="TreeGrafter"/>
</dbReference>
<evidence type="ECO:0000256" key="3">
    <source>
        <dbReference type="ARBA" id="ARBA00022525"/>
    </source>
</evidence>
<dbReference type="SMART" id="SM00070">
    <property type="entry name" value="GLUCA"/>
    <property type="match status" value="1"/>
</dbReference>
<dbReference type="GO" id="GO:0007189">
    <property type="term" value="P:adenylate cyclase-activating G protein-coupled receptor signaling pathway"/>
    <property type="evidence" value="ECO:0007669"/>
    <property type="project" value="TreeGrafter"/>
</dbReference>
<feature type="chain" id="PRO_5029595417" evidence="4">
    <location>
        <begin position="25"/>
        <end position="103"/>
    </location>
</feature>
<feature type="domain" description="Glucagon / GIP / secretin / VIP family" evidence="5">
    <location>
        <begin position="72"/>
        <end position="94"/>
    </location>
</feature>
<comment type="subcellular location">
    <subcellularLocation>
        <location evidence="1">Secreted</location>
    </subcellularLocation>
</comment>
<keyword evidence="7" id="KW-1185">Reference proteome</keyword>
<evidence type="ECO:0000313" key="7">
    <source>
        <dbReference type="Proteomes" id="UP000541811"/>
    </source>
</evidence>
<comment type="caution">
    <text evidence="6">The sequence shown here is derived from an EMBL/GenBank/DDBJ whole genome shotgun (WGS) entry which is preliminary data.</text>
</comment>
<evidence type="ECO:0000313" key="6">
    <source>
        <dbReference type="EMBL" id="NXK27157.1"/>
    </source>
</evidence>
<evidence type="ECO:0000256" key="2">
    <source>
        <dbReference type="ARBA" id="ARBA00008369"/>
    </source>
</evidence>
<dbReference type="Proteomes" id="UP000541811">
    <property type="component" value="Unassembled WGS sequence"/>
</dbReference>
<comment type="similarity">
    <text evidence="2">Belongs to the glucagon family.</text>
</comment>
<dbReference type="PANTHER" id="PTHR11213:SF1">
    <property type="entry name" value="PITUITARY ADENYLATE CYCLASE-ACTIVATING POLYPEPTIDE"/>
    <property type="match status" value="1"/>
</dbReference>
<dbReference type="PROSITE" id="PS00260">
    <property type="entry name" value="GLUCAGON"/>
    <property type="match status" value="1"/>
</dbReference>
<protein>
    <submittedName>
        <fullName evidence="6">PACA protein</fullName>
    </submittedName>
</protein>
<keyword evidence="4" id="KW-0732">Signal</keyword>
<dbReference type="GO" id="GO:0005576">
    <property type="term" value="C:extracellular region"/>
    <property type="evidence" value="ECO:0007669"/>
    <property type="project" value="UniProtKB-SubCell"/>
</dbReference>
<dbReference type="PANTHER" id="PTHR11213">
    <property type="entry name" value="GLUCAGON-FAMILY NEUROPEPTIDE"/>
    <property type="match status" value="1"/>
</dbReference>
<accession>A0A7L0I5E2</accession>
<organism evidence="6 7">
    <name type="scientific">Arenaria interpres</name>
    <name type="common">Ruddy turnstone</name>
    <name type="synonym">Tringa interpres</name>
    <dbReference type="NCBI Taxonomy" id="54971"/>
    <lineage>
        <taxon>Eukaryota</taxon>
        <taxon>Metazoa</taxon>
        <taxon>Chordata</taxon>
        <taxon>Craniata</taxon>
        <taxon>Vertebrata</taxon>
        <taxon>Euteleostomi</taxon>
        <taxon>Archelosauria</taxon>
        <taxon>Archosauria</taxon>
        <taxon>Dinosauria</taxon>
        <taxon>Saurischia</taxon>
        <taxon>Theropoda</taxon>
        <taxon>Coelurosauria</taxon>
        <taxon>Aves</taxon>
        <taxon>Neognathae</taxon>
        <taxon>Neoaves</taxon>
        <taxon>Charadriiformes</taxon>
        <taxon>Scolopacidae</taxon>
        <taxon>Arenaria</taxon>
    </lineage>
</organism>
<dbReference type="AlphaFoldDB" id="A0A7L0I5E2"/>
<dbReference type="GO" id="GO:0005184">
    <property type="term" value="F:neuropeptide hormone activity"/>
    <property type="evidence" value="ECO:0007669"/>
    <property type="project" value="InterPro"/>
</dbReference>
<gene>
    <name evidence="6" type="primary">Paca</name>
    <name evidence="6" type="ORF">AREINT_R07033</name>
</gene>
<reference evidence="6 7" key="1">
    <citation type="submission" date="2019-09" db="EMBL/GenBank/DDBJ databases">
        <title>Bird 10,000 Genomes (B10K) Project - Family phase.</title>
        <authorList>
            <person name="Zhang G."/>
        </authorList>
    </citation>
    <scope>NUCLEOTIDE SEQUENCE [LARGE SCALE GENOMIC DNA]</scope>
    <source>
        <strain evidence="6">B10K-DU-005-73</strain>
        <tissue evidence="6">Liver</tissue>
    </source>
</reference>
<name>A0A7L0I5E2_AREIN</name>
<feature type="non-terminal residue" evidence="6">
    <location>
        <position position="103"/>
    </location>
</feature>
<dbReference type="EMBL" id="VXAK01023265">
    <property type="protein sequence ID" value="NXK27157.1"/>
    <property type="molecule type" value="Genomic_DNA"/>
</dbReference>
<dbReference type="GO" id="GO:0032880">
    <property type="term" value="P:regulation of protein localization"/>
    <property type="evidence" value="ECO:0007669"/>
    <property type="project" value="TreeGrafter"/>
</dbReference>
<evidence type="ECO:0000256" key="4">
    <source>
        <dbReference type="SAM" id="SignalP"/>
    </source>
</evidence>
<proteinExistence type="inferred from homology"/>
<dbReference type="GO" id="GO:0070374">
    <property type="term" value="P:positive regulation of ERK1 and ERK2 cascade"/>
    <property type="evidence" value="ECO:0007669"/>
    <property type="project" value="TreeGrafter"/>
</dbReference>